<evidence type="ECO:0000313" key="1">
    <source>
        <dbReference type="EMBL" id="PAD73930.1"/>
    </source>
</evidence>
<dbReference type="AlphaFoldDB" id="A0A268ELE1"/>
<accession>A0A268ELE1</accession>
<reference evidence="1 2" key="1">
    <citation type="submission" date="2017-07" db="EMBL/GenBank/DDBJ databases">
        <title>Isolation and whole genome analysis of endospore-forming bacteria from heroin.</title>
        <authorList>
            <person name="Kalinowski J."/>
            <person name="Ahrens B."/>
            <person name="Al-Dilaimi A."/>
            <person name="Winkler A."/>
            <person name="Wibberg D."/>
            <person name="Schleenbecker U."/>
            <person name="Ruckert C."/>
            <person name="Wolfel R."/>
            <person name="Grass G."/>
        </authorList>
    </citation>
    <scope>NUCLEOTIDE SEQUENCE [LARGE SCALE GENOMIC DNA]</scope>
    <source>
        <strain evidence="1 2">7537-G1</strain>
    </source>
</reference>
<comment type="caution">
    <text evidence="1">The sequence shown here is derived from an EMBL/GenBank/DDBJ whole genome shotgun (WGS) entry which is preliminary data.</text>
</comment>
<sequence length="90" mass="10636">MLPDSERKLLRILINYPSPVHASRMPDFKRLETMTGRRRPDIVRGLEYLEAEGYIIWPDKSTTEGIQIIKSEVLEKSPPRQNNTDYWTNY</sequence>
<dbReference type="OrthoDB" id="2680308at2"/>
<protein>
    <recommendedName>
        <fullName evidence="3">Transcriptional regulator</fullName>
    </recommendedName>
</protein>
<organism evidence="1 2">
    <name type="scientific">Paenibacillus campinasensis</name>
    <dbReference type="NCBI Taxonomy" id="66347"/>
    <lineage>
        <taxon>Bacteria</taxon>
        <taxon>Bacillati</taxon>
        <taxon>Bacillota</taxon>
        <taxon>Bacilli</taxon>
        <taxon>Bacillales</taxon>
        <taxon>Paenibacillaceae</taxon>
        <taxon>Paenibacillus</taxon>
    </lineage>
</organism>
<gene>
    <name evidence="1" type="ORF">CHH67_19030</name>
</gene>
<name>A0A268ELE1_9BACL</name>
<evidence type="ECO:0008006" key="3">
    <source>
        <dbReference type="Google" id="ProtNLM"/>
    </source>
</evidence>
<dbReference type="Proteomes" id="UP000215596">
    <property type="component" value="Unassembled WGS sequence"/>
</dbReference>
<proteinExistence type="predicted"/>
<dbReference type="EMBL" id="NPBY01000061">
    <property type="protein sequence ID" value="PAD73930.1"/>
    <property type="molecule type" value="Genomic_DNA"/>
</dbReference>
<evidence type="ECO:0000313" key="2">
    <source>
        <dbReference type="Proteomes" id="UP000215596"/>
    </source>
</evidence>